<proteinExistence type="predicted"/>
<keyword evidence="2" id="KW-1185">Reference proteome</keyword>
<dbReference type="Proteomes" id="UP000238312">
    <property type="component" value="Unassembled WGS sequence"/>
</dbReference>
<dbReference type="RefSeq" id="WP_106239729.1">
    <property type="nucleotide sequence ID" value="NZ_PVNG01000006.1"/>
</dbReference>
<name>A0A2T0N2G2_9ACTN</name>
<dbReference type="EMBL" id="PVNG01000006">
    <property type="protein sequence ID" value="PRX66135.1"/>
    <property type="molecule type" value="Genomic_DNA"/>
</dbReference>
<accession>A0A2T0N2G2</accession>
<organism evidence="1 2">
    <name type="scientific">Nonomuraea fuscirosea</name>
    <dbReference type="NCBI Taxonomy" id="1291556"/>
    <lineage>
        <taxon>Bacteria</taxon>
        <taxon>Bacillati</taxon>
        <taxon>Actinomycetota</taxon>
        <taxon>Actinomycetes</taxon>
        <taxon>Streptosporangiales</taxon>
        <taxon>Streptosporangiaceae</taxon>
        <taxon>Nonomuraea</taxon>
    </lineage>
</organism>
<reference evidence="1 2" key="1">
    <citation type="submission" date="2018-03" db="EMBL/GenBank/DDBJ databases">
        <title>Genomic Encyclopedia of Type Strains, Phase III (KMG-III): the genomes of soil and plant-associated and newly described type strains.</title>
        <authorList>
            <person name="Whitman W."/>
        </authorList>
    </citation>
    <scope>NUCLEOTIDE SEQUENCE [LARGE SCALE GENOMIC DNA]</scope>
    <source>
        <strain evidence="1 2">CGMCC 4.7104</strain>
    </source>
</reference>
<sequence length="136" mass="15204">MPYNTTPTNDLIEETAELYALLMAELFIPVAVLLQSPEDGPRNVVVQFGPSHCQGVENAAMFWHEAITTPLIAAHVAAHELQEVTEDRCRRKVASNSPYAVEARKEVKRLRAIIGNSDMAIRRELRGLQVRLTRGI</sequence>
<evidence type="ECO:0000313" key="2">
    <source>
        <dbReference type="Proteomes" id="UP000238312"/>
    </source>
</evidence>
<protein>
    <submittedName>
        <fullName evidence="1">Uncharacterized protein</fullName>
    </submittedName>
</protein>
<evidence type="ECO:0000313" key="1">
    <source>
        <dbReference type="EMBL" id="PRX66135.1"/>
    </source>
</evidence>
<dbReference type="AlphaFoldDB" id="A0A2T0N2G2"/>
<comment type="caution">
    <text evidence="1">The sequence shown here is derived from an EMBL/GenBank/DDBJ whole genome shotgun (WGS) entry which is preliminary data.</text>
</comment>
<gene>
    <name evidence="1" type="ORF">B0I32_106271</name>
</gene>